<evidence type="ECO:0000313" key="1">
    <source>
        <dbReference type="EMBL" id="KAF2886259.1"/>
    </source>
</evidence>
<protein>
    <submittedName>
        <fullName evidence="1">Uncharacterized protein</fullName>
    </submittedName>
</protein>
<dbReference type="AlphaFoldDB" id="A0A8K0G517"/>
<dbReference type="Proteomes" id="UP000801492">
    <property type="component" value="Unassembled WGS sequence"/>
</dbReference>
<comment type="caution">
    <text evidence="1">The sequence shown here is derived from an EMBL/GenBank/DDBJ whole genome shotgun (WGS) entry which is preliminary data.</text>
</comment>
<keyword evidence="2" id="KW-1185">Reference proteome</keyword>
<name>A0A8K0G517_IGNLU</name>
<reference evidence="1" key="1">
    <citation type="submission" date="2019-08" db="EMBL/GenBank/DDBJ databases">
        <title>The genome of the North American firefly Photinus pyralis.</title>
        <authorList>
            <consortium name="Photinus pyralis genome working group"/>
            <person name="Fallon T.R."/>
            <person name="Sander Lower S.E."/>
            <person name="Weng J.-K."/>
        </authorList>
    </citation>
    <scope>NUCLEOTIDE SEQUENCE</scope>
    <source>
        <strain evidence="1">TRF0915ILg1</strain>
        <tissue evidence="1">Whole body</tissue>
    </source>
</reference>
<dbReference type="EMBL" id="VTPC01088202">
    <property type="protein sequence ID" value="KAF2886259.1"/>
    <property type="molecule type" value="Genomic_DNA"/>
</dbReference>
<dbReference type="OrthoDB" id="10068225at2759"/>
<gene>
    <name evidence="1" type="ORF">ILUMI_19915</name>
</gene>
<organism evidence="1 2">
    <name type="scientific">Ignelater luminosus</name>
    <name type="common">Cucubano</name>
    <name type="synonym">Pyrophorus luminosus</name>
    <dbReference type="NCBI Taxonomy" id="2038154"/>
    <lineage>
        <taxon>Eukaryota</taxon>
        <taxon>Metazoa</taxon>
        <taxon>Ecdysozoa</taxon>
        <taxon>Arthropoda</taxon>
        <taxon>Hexapoda</taxon>
        <taxon>Insecta</taxon>
        <taxon>Pterygota</taxon>
        <taxon>Neoptera</taxon>
        <taxon>Endopterygota</taxon>
        <taxon>Coleoptera</taxon>
        <taxon>Polyphaga</taxon>
        <taxon>Elateriformia</taxon>
        <taxon>Elateroidea</taxon>
        <taxon>Elateridae</taxon>
        <taxon>Agrypninae</taxon>
        <taxon>Pyrophorini</taxon>
        <taxon>Ignelater</taxon>
    </lineage>
</organism>
<sequence>MYLLYLEFCDDKKIKPVSQTLYRENLILKNIVFYQPRRDRCWRYEYDPRRPQDQAAKLEEYQLYRKRKDAANSAKKENGERAKNDKIFVSVNFDLETVLYCPLFFAKPIFYKRKLAIYNFTIYEVATKQGHCFLWDETSGKRKANEIATRLSIFIDNLAASDNCPGQNKNSIVASMLSYCLSKSTLKSVEGKFLEVQCDSMHATIKTAFKNVKITLPSD</sequence>
<proteinExistence type="predicted"/>
<accession>A0A8K0G517</accession>
<dbReference type="PANTHER" id="PTHR10773:SF19">
    <property type="match status" value="1"/>
</dbReference>
<evidence type="ECO:0000313" key="2">
    <source>
        <dbReference type="Proteomes" id="UP000801492"/>
    </source>
</evidence>
<dbReference type="PANTHER" id="PTHR10773">
    <property type="entry name" value="DNA-DIRECTED RNA POLYMERASES I, II, AND III SUBUNIT RPABC2"/>
    <property type="match status" value="1"/>
</dbReference>